<evidence type="ECO:0000313" key="10">
    <source>
        <dbReference type="EMBL" id="SFK65657.1"/>
    </source>
</evidence>
<dbReference type="InterPro" id="IPR013798">
    <property type="entry name" value="Indole-3-glycerol_P_synth_dom"/>
</dbReference>
<dbReference type="Gene3D" id="3.20.20.70">
    <property type="entry name" value="Aldolase class I"/>
    <property type="match status" value="1"/>
</dbReference>
<dbReference type="GO" id="GO:0004640">
    <property type="term" value="F:phosphoribosylanthranilate isomerase activity"/>
    <property type="evidence" value="ECO:0007669"/>
    <property type="project" value="TreeGrafter"/>
</dbReference>
<evidence type="ECO:0000256" key="8">
    <source>
        <dbReference type="HAMAP-Rule" id="MF_00134"/>
    </source>
</evidence>
<dbReference type="InterPro" id="IPR001468">
    <property type="entry name" value="Indole-3-GlycerolPSynthase_CS"/>
</dbReference>
<evidence type="ECO:0000256" key="1">
    <source>
        <dbReference type="ARBA" id="ARBA00001633"/>
    </source>
</evidence>
<gene>
    <name evidence="8" type="primary">trpC</name>
    <name evidence="10" type="ORF">SAMN05216302_1011116</name>
</gene>
<dbReference type="Pfam" id="PF00218">
    <property type="entry name" value="IGPS"/>
    <property type="match status" value="1"/>
</dbReference>
<dbReference type="SUPFAM" id="SSF51366">
    <property type="entry name" value="Ribulose-phoshate binding barrel"/>
    <property type="match status" value="1"/>
</dbReference>
<evidence type="ECO:0000256" key="6">
    <source>
        <dbReference type="ARBA" id="ARBA00023141"/>
    </source>
</evidence>
<evidence type="ECO:0000256" key="4">
    <source>
        <dbReference type="ARBA" id="ARBA00022793"/>
    </source>
</evidence>
<protein>
    <recommendedName>
        <fullName evidence="8">Indole-3-glycerol phosphate synthase</fullName>
        <shortName evidence="8">IGPS</shortName>
        <ecNumber evidence="8">4.1.1.48</ecNumber>
    </recommendedName>
</protein>
<dbReference type="NCBIfam" id="NF001377">
    <property type="entry name" value="PRK00278.2-4"/>
    <property type="match status" value="1"/>
</dbReference>
<evidence type="ECO:0000256" key="3">
    <source>
        <dbReference type="ARBA" id="ARBA00022605"/>
    </source>
</evidence>
<proteinExistence type="inferred from homology"/>
<dbReference type="STRING" id="52441.SAMN05216302_1011116"/>
<dbReference type="FunFam" id="3.20.20.70:FF:000024">
    <property type="entry name" value="Indole-3-glycerol phosphate synthase"/>
    <property type="match status" value="1"/>
</dbReference>
<dbReference type="EMBL" id="FOSP01000011">
    <property type="protein sequence ID" value="SFK65657.1"/>
    <property type="molecule type" value="Genomic_DNA"/>
</dbReference>
<reference evidence="11" key="1">
    <citation type="submission" date="2016-10" db="EMBL/GenBank/DDBJ databases">
        <authorList>
            <person name="Varghese N."/>
            <person name="Submissions S."/>
        </authorList>
    </citation>
    <scope>NUCLEOTIDE SEQUENCE [LARGE SCALE GENOMIC DNA]</scope>
    <source>
        <strain evidence="11">Nm69</strain>
    </source>
</reference>
<dbReference type="GO" id="GO:0004425">
    <property type="term" value="F:indole-3-glycerol-phosphate synthase activity"/>
    <property type="evidence" value="ECO:0007669"/>
    <property type="project" value="UniProtKB-UniRule"/>
</dbReference>
<comment type="catalytic activity">
    <reaction evidence="1 8">
        <text>1-(2-carboxyphenylamino)-1-deoxy-D-ribulose 5-phosphate + H(+) = (1S,2R)-1-C-(indol-3-yl)glycerol 3-phosphate + CO2 + H2O</text>
        <dbReference type="Rhea" id="RHEA:23476"/>
        <dbReference type="ChEBI" id="CHEBI:15377"/>
        <dbReference type="ChEBI" id="CHEBI:15378"/>
        <dbReference type="ChEBI" id="CHEBI:16526"/>
        <dbReference type="ChEBI" id="CHEBI:58613"/>
        <dbReference type="ChEBI" id="CHEBI:58866"/>
        <dbReference type="EC" id="4.1.1.48"/>
    </reaction>
</comment>
<keyword evidence="4 8" id="KW-0210">Decarboxylase</keyword>
<keyword evidence="3 8" id="KW-0028">Amino-acid biosynthesis</keyword>
<evidence type="ECO:0000313" key="11">
    <source>
        <dbReference type="Proteomes" id="UP000199533"/>
    </source>
</evidence>
<sequence>MSDILNKILATKVQEIRAAKTEKTFSEVMAEAGDAAPARNFTAVIQNKVTAGQSAVIAEIKQASPSKGILRGPKSPHASHLSFNPAEIAESYEKHGATCLSVLTDRQYFMGSPEYLQQARSACQLPVIRKDFIIDEYQIAEARAMGADCILLIVAAFTMKNDFGEESLKNFEQDPLRQMLKLEAQAHELGMSVLVEVHNAEELALALQLNTPLVGINNRNLRTFETSLNTTLQLLLQIPAGRIIVTESGIHAPEDVELMRHNNVNAFLVGEAFMRADDPGAELARLFAN</sequence>
<comment type="similarity">
    <text evidence="8">Belongs to the TrpC family.</text>
</comment>
<keyword evidence="7 8" id="KW-0456">Lyase</keyword>
<dbReference type="PANTHER" id="PTHR22854">
    <property type="entry name" value="TRYPTOPHAN BIOSYNTHESIS PROTEIN"/>
    <property type="match status" value="1"/>
</dbReference>
<dbReference type="CDD" id="cd00331">
    <property type="entry name" value="IGPS"/>
    <property type="match status" value="1"/>
</dbReference>
<dbReference type="HAMAP" id="MF_00134_B">
    <property type="entry name" value="IGPS_B"/>
    <property type="match status" value="1"/>
</dbReference>
<accession>A0A1I4BC13</accession>
<dbReference type="PROSITE" id="PS00614">
    <property type="entry name" value="IGPS"/>
    <property type="match status" value="1"/>
</dbReference>
<dbReference type="InterPro" id="IPR045186">
    <property type="entry name" value="Indole-3-glycerol_P_synth"/>
</dbReference>
<dbReference type="RefSeq" id="WP_090699244.1">
    <property type="nucleotide sequence ID" value="NZ_FOSP01000011.1"/>
</dbReference>
<dbReference type="Proteomes" id="UP000199533">
    <property type="component" value="Unassembled WGS sequence"/>
</dbReference>
<organism evidence="10 11">
    <name type="scientific">Nitrosomonas aestuarii</name>
    <dbReference type="NCBI Taxonomy" id="52441"/>
    <lineage>
        <taxon>Bacteria</taxon>
        <taxon>Pseudomonadati</taxon>
        <taxon>Pseudomonadota</taxon>
        <taxon>Betaproteobacteria</taxon>
        <taxon>Nitrosomonadales</taxon>
        <taxon>Nitrosomonadaceae</taxon>
        <taxon>Nitrosomonas</taxon>
    </lineage>
</organism>
<evidence type="ECO:0000259" key="9">
    <source>
        <dbReference type="Pfam" id="PF00218"/>
    </source>
</evidence>
<dbReference type="GO" id="GO:0000162">
    <property type="term" value="P:L-tryptophan biosynthetic process"/>
    <property type="evidence" value="ECO:0007669"/>
    <property type="project" value="UniProtKB-UniRule"/>
</dbReference>
<dbReference type="AlphaFoldDB" id="A0A1I4BC13"/>
<dbReference type="OrthoDB" id="9804217at2"/>
<dbReference type="UniPathway" id="UPA00035">
    <property type="reaction ID" value="UER00043"/>
</dbReference>
<comment type="pathway">
    <text evidence="2 8">Amino-acid biosynthesis; L-tryptophan biosynthesis; L-tryptophan from chorismate: step 4/5.</text>
</comment>
<dbReference type="InterPro" id="IPR011060">
    <property type="entry name" value="RibuloseP-bd_barrel"/>
</dbReference>
<name>A0A1I4BC13_9PROT</name>
<keyword evidence="11" id="KW-1185">Reference proteome</keyword>
<feature type="domain" description="Indole-3-glycerol phosphate synthase" evidence="9">
    <location>
        <begin position="5"/>
        <end position="285"/>
    </location>
</feature>
<keyword evidence="5 8" id="KW-0822">Tryptophan biosynthesis</keyword>
<evidence type="ECO:0000256" key="5">
    <source>
        <dbReference type="ARBA" id="ARBA00022822"/>
    </source>
</evidence>
<dbReference type="PANTHER" id="PTHR22854:SF2">
    <property type="entry name" value="INDOLE-3-GLYCEROL-PHOSPHATE SYNTHASE"/>
    <property type="match status" value="1"/>
</dbReference>
<dbReference type="NCBIfam" id="NF001373">
    <property type="entry name" value="PRK00278.1-6"/>
    <property type="match status" value="1"/>
</dbReference>
<dbReference type="EC" id="4.1.1.48" evidence="8"/>
<dbReference type="InterPro" id="IPR013785">
    <property type="entry name" value="Aldolase_TIM"/>
</dbReference>
<evidence type="ECO:0000256" key="7">
    <source>
        <dbReference type="ARBA" id="ARBA00023239"/>
    </source>
</evidence>
<evidence type="ECO:0000256" key="2">
    <source>
        <dbReference type="ARBA" id="ARBA00004696"/>
    </source>
</evidence>
<keyword evidence="6 8" id="KW-0057">Aromatic amino acid biosynthesis</keyword>